<dbReference type="PANTHER" id="PTHR16166:SF93">
    <property type="entry name" value="INTERMEMBRANE LIPID TRANSFER PROTEIN VPS13"/>
    <property type="match status" value="1"/>
</dbReference>
<dbReference type="InterPro" id="IPR056748">
    <property type="entry name" value="VPS13-like_C"/>
</dbReference>
<name>A0A8B8FNI2_9HEMI</name>
<evidence type="ECO:0000259" key="7">
    <source>
        <dbReference type="Pfam" id="PF25036"/>
    </source>
</evidence>
<dbReference type="GO" id="GO:0045053">
    <property type="term" value="P:protein retention in Golgi apparatus"/>
    <property type="evidence" value="ECO:0007669"/>
    <property type="project" value="TreeGrafter"/>
</dbReference>
<evidence type="ECO:0000256" key="3">
    <source>
        <dbReference type="ARBA" id="ARBA00023055"/>
    </source>
</evidence>
<dbReference type="InterPro" id="IPR026854">
    <property type="entry name" value="VPS13_N"/>
</dbReference>
<evidence type="ECO:0000256" key="2">
    <source>
        <dbReference type="ARBA" id="ARBA00022448"/>
    </source>
</evidence>
<dbReference type="PANTHER" id="PTHR16166">
    <property type="entry name" value="VACUOLAR PROTEIN SORTING-ASSOCIATED PROTEIN VPS13"/>
    <property type="match status" value="1"/>
</dbReference>
<evidence type="ECO:0000313" key="9">
    <source>
        <dbReference type="Proteomes" id="UP000694846"/>
    </source>
</evidence>
<dbReference type="InterPro" id="IPR026847">
    <property type="entry name" value="VPS13"/>
</dbReference>
<proteinExistence type="inferred from homology"/>
<evidence type="ECO:0000259" key="8">
    <source>
        <dbReference type="Pfam" id="PF25037"/>
    </source>
</evidence>
<evidence type="ECO:0000259" key="5">
    <source>
        <dbReference type="Pfam" id="PF12624"/>
    </source>
</evidence>
<evidence type="ECO:0000256" key="1">
    <source>
        <dbReference type="ARBA" id="ARBA00006545"/>
    </source>
</evidence>
<feature type="domain" description="Vacuolar protein sorting-associated protein 13 VPS13 adaptor binding" evidence="7">
    <location>
        <begin position="2082"/>
        <end position="2623"/>
    </location>
</feature>
<protein>
    <submittedName>
        <fullName evidence="10">Vacuolar protein sorting-associated protein 13C-like isoform X1</fullName>
    </submittedName>
</protein>
<keyword evidence="9" id="KW-1185">Reference proteome</keyword>
<feature type="domain" description="VPS13-like middle region" evidence="6">
    <location>
        <begin position="1072"/>
        <end position="1842"/>
    </location>
</feature>
<organism evidence="9 10">
    <name type="scientific">Sipha flava</name>
    <name type="common">yellow sugarcane aphid</name>
    <dbReference type="NCBI Taxonomy" id="143950"/>
    <lineage>
        <taxon>Eukaryota</taxon>
        <taxon>Metazoa</taxon>
        <taxon>Ecdysozoa</taxon>
        <taxon>Arthropoda</taxon>
        <taxon>Hexapoda</taxon>
        <taxon>Insecta</taxon>
        <taxon>Pterygota</taxon>
        <taxon>Neoptera</taxon>
        <taxon>Paraneoptera</taxon>
        <taxon>Hemiptera</taxon>
        <taxon>Sternorrhyncha</taxon>
        <taxon>Aphidomorpha</taxon>
        <taxon>Aphidoidea</taxon>
        <taxon>Aphididae</taxon>
        <taxon>Sipha</taxon>
    </lineage>
</organism>
<feature type="compositionally biased region" description="Acidic residues" evidence="4">
    <location>
        <begin position="1912"/>
        <end position="1925"/>
    </location>
</feature>
<feature type="domain" description="Intermembrane lipid transfer protein VPS13-like C-terminal" evidence="8">
    <location>
        <begin position="3200"/>
        <end position="3302"/>
    </location>
</feature>
<accession>A0A8B8FNI2</accession>
<gene>
    <name evidence="10" type="primary">LOC112684788</name>
</gene>
<dbReference type="Pfam" id="PF25037">
    <property type="entry name" value="VPS13_C"/>
    <property type="match status" value="1"/>
</dbReference>
<keyword evidence="2" id="KW-0813">Transport</keyword>
<dbReference type="InterPro" id="IPR009543">
    <property type="entry name" value="VPS13_VAB"/>
</dbReference>
<keyword evidence="3" id="KW-0445">Lipid transport</keyword>
<dbReference type="GeneID" id="112684788"/>
<dbReference type="OrthoDB" id="428159at2759"/>
<comment type="similarity">
    <text evidence="1">Belongs to the VPS13 family.</text>
</comment>
<feature type="compositionally biased region" description="Acidic residues" evidence="4">
    <location>
        <begin position="2680"/>
        <end position="2693"/>
    </location>
</feature>
<sequence>MFEGIVASLFNRYLGKYIEDLDLENLNVGIFGGNVLLSNLKLKTEALYELGLPIEVKAGSIGKFNVNIPWNGLSSQPVVVKIEEIFIVAGQVLDREWDTELEKRLMRAAKKTILESIDNLSIFGNGSMENCSFLETLITTVMNNLQIYIRSVHIRFEDSVTNIDSHRALGLCIQSISLETTNSKWKPILSQQRGQSSLYQIVKIDSASIYCNTMCSTLLYNNKTIESDWQDKMRSGLNNFNVNDEPLEFILKPVVLKIKIIINKSNEVRVPKLLVDFVLQDAALQMSRKQFVALMETVEFMKLAQINRFYRDIRPHNIVLKDSKSWWIYIYKCILRQRITLVWHKIKTHRKNYKSYVNVYKKVLLNPNDMELKIDLQMLEDELDIFNLVLAREHAKIQLSEENPECVTIQEFQSKWWGSANSKSMYRLCLTSDKGKTFWNLLSQSEKDRLNDLLCKTDGSEISRSNKPKQYIEHKINLTIANCLVSLISGSNELMVITFGHLMSSLETRPSAKAYKISTRIESINVEASVEYSLVPIVDTCTMRGNSSKYFLSIDFEKNPLNSEAEYGLTISSEPMELVYHEFAISAFLSFFYYNQKINIESTIEKFYKNISNMFEKIFNSNRPESKFRKILLNIDLHLPYVVIPEFGSIQKGENVMVVDFGGLKIKSDLQPETICLDDVTQMEMEEKLYDRYHIDIDGFQLIFCSTGNDWRSLRSQPDSTMHFLANTFVQIVVSNSIRPEYKQLAKRKTNISVHSIKLNLSDFKINSILDFFENTPLPMNHVLSATIKRHYSDDDEVYILDKINLHQNIEELQELKSTLAFYQKFKSINIRSVEERAEAKKAFKDVEKKSIVSSEISDEEFAELWARTVDLPGFDDNVSPNNTITSLFRCVVGEISLNLRRSNDRSEKSYLNLTLKRFCFDLAIMEYGPAVQTSIGSISLYDLQHTCKNGEFVELFSVTSNCLVQESINLLYRKVKADCPDFKSHFHSVEKSLVLDLNHVSFVFHRTAFITFYKYLQYIVQKLSNRRICSVLTTENIQSCINSCFSNDDPPVPQGATKFSYSATILNCKILICDTGLDFLDVKIGGLESDCTFKANDRMVFRLYAMNMSIDDLSEVTLYPKLLYTDEDKLLEFKYVRHNPRLYKTNIDARKDDVKSDGSIKVYIGRVHITILCNILLDFQYFMEPIISEELVGLSQRIHKVIFPFTPDLRKGWKSKIHLSICLHVPVVLFPQNSTSPNVILCSLGDLTVENFFKEQLKKDYDNIDIIDNILANWDAINVSRAIMTLDGTLVIQEPMVEPFGIRLDIKKNITNKLLYWINGVIDNIQINLGQKDFATFLQVWADNFEYGYCIDELVYMIMPHVSEVQEDQDLKKIQVFFNHEVSIQEVDFKFNVDSIQIALFANSDEILSSPIRDINHSLCKLDLDDINIKIDMFSDDRVVLSTTVQKCVLEDTRRHNRSKKMIFESIGPSDSSNEVLISVSTPPLFDLSFEKTYSGDRTVHIHLDKTRLNVSIPFVVELIQFVLDSLPTKRKITDDTLASPLISSEGRRKYRDEKPMVEKKTLNAEKQSALTISVRFGRPEIVILPPGMEELDFRDQVLLCRTEFLLDYSRHPGHEERLVCSLSNFHILAVSTKRKAEKMVLHPCDIEFSKTLKSGDRDTIEILMSSSPLILNLSTSTVHIILNVIDYIELHYDEEYEFCGSSYWEFKNDDLWTPKSIVPSYLPNKLLSKGTLFSYFQSKFVDTIDVKSENFELYVQDINISFEVEELDLEDIPLIILKSSLKVQLKDWSDQLQLNGSINVRASYYNCNLSVWEPFIEPWNITLKGFLGKLNEKHIDLDEMVRSHQSIAEGESESSDDESEAEMKFIRKTVKSKETSLEKWYSDDSDSDQDTGVMDKLAKAVTHLISDDFSDEDITNTDSSDDSVAEHEARSINEDRILKKKISDSSDSGLENDSEELEISTYIIVETDRLEVSFTPANISVIDTLIKSLYNPKTDDCDSTESFVLVNDLAVRSIVMLYQKTEKGLVHILEAIDGSRTSSISRQSMSNDCTFVNNLIKKKNFDNVDDNSSELIYTKISDYQLNIKVEGFDDLIVVCPKRTCNKLHALSPIKNDTRYWIMVSVVSKKLSHIITLRSPLMLKNDTSYPLMIHYNRTEAMDTFEMDSEIFEESDNPFEAICTLAILESGSVFNVPIAVAYHSKLFLSPANLQNYLVSDTGVWWPDLSIDTSFGKDLVCATSSKVDDLPSFSVRVVCEEGESVFNRASRTVPNYTLRAVPPVIIHNFLPFAIEINFPHFKHHIEASEKIDVYMLNLTHRVLKTDLIVPSYLGISWSGNFNLRKDINEKIINLSTEHDTDGGNKHLKIAIKITNEDSCRIIIHSPYWIVNKTGLPLQLRGSRSDIVYESHSEEPILFSYKRLKKRYIKLRAYHSNWSSAFSMDAVYCPGLVICKDKERQKKYRILMKPVLSHLCPHLTTIVTFLPNFSVVNSSNRSLRFMEDNQEADLWTDILQGQTLPFWPETDSMRMFVKFRDSKSGSQHFSIIKEQQTVLRMDRGRALVVKVTGGGENPFLISFHKFCQNDAPVRVDNMCDDIFLKIHQKNLGQVTLLNPNQSVLYTWDDPTEERVLYWNVYSKKSKGFVAKYEKEGFGQERISFCQVKQTETANNNLNLMKLITSQTTELSDDSSTENSDSDEPYPKLTKTKKAKVMVYWVSYVDVGGQRVLLFTQDEKTASTARKNIENNKSSIDLVLSIKGIGLSLSTSRGVHMEEIAYVSLTDSASEWMVKVGNMWKPFTVELACWLEDMWANENKKAHLKDYIHVDFDKMQMIRPFFGQLRRSYNPAVWSLCRITSKNTAILFKIHRIQIDNQLSDCTFKTALYPTSTCKTSRCLKSFLEIAYSKTSVSNYYDVYKYFNVSVQDFVVQLDRTFVVSMHKTLSPLLAVFECPLDARFRQDVSSLHAPNIPPGKKSGKAFIEYFHFSPFNAQLSFSAKVPELSSLKSSSSFATDALLYVLDGHANRLSDIKAINLNINSLTRKGLYKESFSSLFNYGWKFYARQMLKQCHVSIFNLDVLENIYEMDEIIEEKINFDEQLGPLCNSVQGSFTSVEHNEEKWNFDESIPERVISAHKGTEMSVLLSMSGALQRPHIGGEDESAAESFFRGPGRNLLAVLSKSNVSDKVSMAYDGVKRVIESGEDVVMRTRIPRYVNPMGMKSYSLYEAVGLHLFKILNRSLSNDCYWAHVSFLPEGKKVLLITLRRVILAEKYRTKGPWEIEWSIYVDNIIDAPKIEENKLIFKVRQDEHHSSYFFRGDEKCIEYDDKPTLKWIKNKIQQVMVLGYEDKPLK</sequence>
<dbReference type="Pfam" id="PF12624">
    <property type="entry name" value="VPS13_N"/>
    <property type="match status" value="1"/>
</dbReference>
<dbReference type="RefSeq" id="XP_025412237.1">
    <property type="nucleotide sequence ID" value="XM_025556452.1"/>
</dbReference>
<dbReference type="InterPro" id="IPR056747">
    <property type="entry name" value="VPS13-like_M"/>
</dbReference>
<dbReference type="Proteomes" id="UP000694846">
    <property type="component" value="Unplaced"/>
</dbReference>
<dbReference type="GO" id="GO:0006623">
    <property type="term" value="P:protein targeting to vacuole"/>
    <property type="evidence" value="ECO:0007669"/>
    <property type="project" value="TreeGrafter"/>
</dbReference>
<evidence type="ECO:0000259" key="6">
    <source>
        <dbReference type="Pfam" id="PF25033"/>
    </source>
</evidence>
<reference evidence="10" key="1">
    <citation type="submission" date="2025-08" db="UniProtKB">
        <authorList>
            <consortium name="RefSeq"/>
        </authorList>
    </citation>
    <scope>IDENTIFICATION</scope>
    <source>
        <tissue evidence="10">Whole body</tissue>
    </source>
</reference>
<feature type="region of interest" description="Disordered" evidence="4">
    <location>
        <begin position="1912"/>
        <end position="1932"/>
    </location>
</feature>
<evidence type="ECO:0000256" key="4">
    <source>
        <dbReference type="SAM" id="MobiDB-lite"/>
    </source>
</evidence>
<feature type="region of interest" description="Disordered" evidence="4">
    <location>
        <begin position="2678"/>
        <end position="2697"/>
    </location>
</feature>
<feature type="domain" description="Chorein N-terminal" evidence="5">
    <location>
        <begin position="1"/>
        <end position="973"/>
    </location>
</feature>
<dbReference type="GO" id="GO:0006869">
    <property type="term" value="P:lipid transport"/>
    <property type="evidence" value="ECO:0007669"/>
    <property type="project" value="UniProtKB-KW"/>
</dbReference>
<dbReference type="Pfam" id="PF25033">
    <property type="entry name" value="VPS13_M"/>
    <property type="match status" value="1"/>
</dbReference>
<dbReference type="Pfam" id="PF25036">
    <property type="entry name" value="VPS13_VAB"/>
    <property type="match status" value="1"/>
</dbReference>
<evidence type="ECO:0000313" key="10">
    <source>
        <dbReference type="RefSeq" id="XP_025412237.1"/>
    </source>
</evidence>